<reference evidence="2 3" key="1">
    <citation type="submission" date="2018-04" db="EMBL/GenBank/DDBJ databases">
        <title>The genome of golden apple snail Pomacea canaliculata provides insight into stress tolerance and invasive adaptation.</title>
        <authorList>
            <person name="Liu C."/>
            <person name="Liu B."/>
            <person name="Ren Y."/>
            <person name="Zhang Y."/>
            <person name="Wang H."/>
            <person name="Li S."/>
            <person name="Jiang F."/>
            <person name="Yin L."/>
            <person name="Zhang G."/>
            <person name="Qian W."/>
            <person name="Fan W."/>
        </authorList>
    </citation>
    <scope>NUCLEOTIDE SEQUENCE [LARGE SCALE GENOMIC DNA]</scope>
    <source>
        <strain evidence="2">SZHN2017</strain>
        <tissue evidence="2">Muscle</tissue>
    </source>
</reference>
<dbReference type="AlphaFoldDB" id="A0A2T7NFM5"/>
<keyword evidence="1" id="KW-0040">ANK repeat</keyword>
<keyword evidence="3" id="KW-1185">Reference proteome</keyword>
<feature type="repeat" description="ANK" evidence="1">
    <location>
        <begin position="94"/>
        <end position="127"/>
    </location>
</feature>
<dbReference type="PANTHER" id="PTHR24172">
    <property type="entry name" value="ANK_REP_REGION DOMAIN-CONTAINING PROTEIN"/>
    <property type="match status" value="1"/>
</dbReference>
<name>A0A2T7NFM5_POMCA</name>
<feature type="repeat" description="ANK" evidence="1">
    <location>
        <begin position="338"/>
        <end position="371"/>
    </location>
</feature>
<sequence length="709" mass="80503">MGDCKPQLPLRLRDTPLGKAILSDASREELTQQAFKYFNDGGNFSLRDPETGDLVRLSLHLVVSRPEVFARPDRVCFLYLLCCKAIDLDAVDSSGDTALHKVVRYSGAYRMIVCLLRCGADPEIRNRDGKTPEEILQTEQPDGWEENLHWLRKFLPGIWRAVLADDPDLHLVECLLKSWCRLSKCVGGDYASLKCKAHGRECSLNVILLLEKYENTIELALAMLAGKDNVIRHWREEGIIRSIDINTKDYSYQYSYRDYPTAPLPLLASVWETNSYSMVSEFLSLGPDTNVPFKFEPEAHHMMKPLFFYLIHPKLKPPDERIVCCILMRSDLGARNTLGQTILFEAVQHDVSEKLFRFLLEQGCNVAARDRYGRTVRDYCDELGKTSYITLVDEYVASLVADCNISLLEKLILQGYDRVTDLKASHDGKTFGGQESKQLNELLAEAGKKQKKVKEMFEAVIGGCLLKSRRVVTRKLACAQDRGGRTVLHHAVEKSHRNLVEYIVGEFPQIINIPNNMGQTPLHYAYLFMHKDDTPEYLINKGANKEAKDVAGYLQIMCGRPIGAHAHQLMQQKVRDLELDVFLSGTNFDAAFYEAIREGALKRVEALAIRLRDHGGMRRFSRALFECLDHGHEDIACMLIKLGFNTDSYKEVIRYVTVFQYVMCDPDDPMCSMMECSHSTTSFRQQAELVRASKVLQLMDDIAGGKVGR</sequence>
<organism evidence="2 3">
    <name type="scientific">Pomacea canaliculata</name>
    <name type="common">Golden apple snail</name>
    <dbReference type="NCBI Taxonomy" id="400727"/>
    <lineage>
        <taxon>Eukaryota</taxon>
        <taxon>Metazoa</taxon>
        <taxon>Spiralia</taxon>
        <taxon>Lophotrochozoa</taxon>
        <taxon>Mollusca</taxon>
        <taxon>Gastropoda</taxon>
        <taxon>Caenogastropoda</taxon>
        <taxon>Architaenioglossa</taxon>
        <taxon>Ampullarioidea</taxon>
        <taxon>Ampullariidae</taxon>
        <taxon>Pomacea</taxon>
    </lineage>
</organism>
<dbReference type="PROSITE" id="PS50297">
    <property type="entry name" value="ANK_REP_REGION"/>
    <property type="match status" value="1"/>
</dbReference>
<dbReference type="Gene3D" id="1.25.40.20">
    <property type="entry name" value="Ankyrin repeat-containing domain"/>
    <property type="match status" value="3"/>
</dbReference>
<dbReference type="Pfam" id="PF00023">
    <property type="entry name" value="Ank"/>
    <property type="match status" value="1"/>
</dbReference>
<dbReference type="SUPFAM" id="SSF48403">
    <property type="entry name" value="Ankyrin repeat"/>
    <property type="match status" value="2"/>
</dbReference>
<dbReference type="InterPro" id="IPR002110">
    <property type="entry name" value="Ankyrin_rpt"/>
</dbReference>
<proteinExistence type="predicted"/>
<dbReference type="OrthoDB" id="432281at2759"/>
<protein>
    <submittedName>
        <fullName evidence="2">Uncharacterized protein</fullName>
    </submittedName>
</protein>
<dbReference type="PANTHER" id="PTHR24172:SF4">
    <property type="entry name" value="ANK_REP_REGION DOMAIN-CONTAINING PROTEIN"/>
    <property type="match status" value="1"/>
</dbReference>
<gene>
    <name evidence="2" type="ORF">C0Q70_20426</name>
</gene>
<accession>A0A2T7NFM5</accession>
<evidence type="ECO:0000313" key="3">
    <source>
        <dbReference type="Proteomes" id="UP000245119"/>
    </source>
</evidence>
<evidence type="ECO:0000313" key="2">
    <source>
        <dbReference type="EMBL" id="PVD19932.1"/>
    </source>
</evidence>
<evidence type="ECO:0000256" key="1">
    <source>
        <dbReference type="PROSITE-ProRule" id="PRU00023"/>
    </source>
</evidence>
<feature type="repeat" description="ANK" evidence="1">
    <location>
        <begin position="517"/>
        <end position="550"/>
    </location>
</feature>
<dbReference type="PROSITE" id="PS50088">
    <property type="entry name" value="ANK_REPEAT"/>
    <property type="match status" value="3"/>
</dbReference>
<dbReference type="Proteomes" id="UP000245119">
    <property type="component" value="Linkage Group LG13"/>
</dbReference>
<dbReference type="EMBL" id="PZQS01000013">
    <property type="protein sequence ID" value="PVD19932.1"/>
    <property type="molecule type" value="Genomic_DNA"/>
</dbReference>
<dbReference type="Pfam" id="PF12796">
    <property type="entry name" value="Ank_2"/>
    <property type="match status" value="1"/>
</dbReference>
<dbReference type="InterPro" id="IPR036770">
    <property type="entry name" value="Ankyrin_rpt-contain_sf"/>
</dbReference>
<comment type="caution">
    <text evidence="2">The sequence shown here is derived from an EMBL/GenBank/DDBJ whole genome shotgun (WGS) entry which is preliminary data.</text>
</comment>
<dbReference type="STRING" id="400727.A0A2T7NFM5"/>
<dbReference type="SMART" id="SM00248">
    <property type="entry name" value="ANK"/>
    <property type="match status" value="6"/>
</dbReference>